<feature type="signal peptide" evidence="7">
    <location>
        <begin position="1"/>
        <end position="21"/>
    </location>
</feature>
<feature type="chain" id="PRO_5043384866" evidence="7">
    <location>
        <begin position="22"/>
        <end position="790"/>
    </location>
</feature>
<keyword evidence="5 6" id="KW-0326">Glycosidase</keyword>
<dbReference type="InterPro" id="IPR006626">
    <property type="entry name" value="PbH1"/>
</dbReference>
<feature type="domain" description="Rhamnogalacturonase A/B/Epimerase-like pectate lyase" evidence="8">
    <location>
        <begin position="50"/>
        <end position="108"/>
    </location>
</feature>
<comment type="caution">
    <text evidence="9">The sequence shown here is derived from an EMBL/GenBank/DDBJ whole genome shotgun (WGS) entry which is preliminary data.</text>
</comment>
<evidence type="ECO:0000256" key="7">
    <source>
        <dbReference type="SAM" id="SignalP"/>
    </source>
</evidence>
<evidence type="ECO:0000313" key="9">
    <source>
        <dbReference type="EMBL" id="KAK7840351.1"/>
    </source>
</evidence>
<accession>A0AAW0KQW6</accession>
<keyword evidence="3" id="KW-0964">Secreted</keyword>
<dbReference type="SMART" id="SM00710">
    <property type="entry name" value="PbH1"/>
    <property type="match status" value="12"/>
</dbReference>
<dbReference type="InterPro" id="IPR024535">
    <property type="entry name" value="RHGA/B-epi-like_pectate_lyase"/>
</dbReference>
<evidence type="ECO:0000256" key="2">
    <source>
        <dbReference type="ARBA" id="ARBA00008834"/>
    </source>
</evidence>
<evidence type="ECO:0000259" key="8">
    <source>
        <dbReference type="Pfam" id="PF12708"/>
    </source>
</evidence>
<dbReference type="Gene3D" id="2.160.20.10">
    <property type="entry name" value="Single-stranded right-handed beta-helix, Pectin lyase-like"/>
    <property type="match status" value="2"/>
</dbReference>
<dbReference type="GO" id="GO:0005975">
    <property type="term" value="P:carbohydrate metabolic process"/>
    <property type="evidence" value="ECO:0007669"/>
    <property type="project" value="InterPro"/>
</dbReference>
<keyword evidence="10" id="KW-1185">Reference proteome</keyword>
<protein>
    <submittedName>
        <fullName evidence="9">Polygalacturonase</fullName>
    </submittedName>
</protein>
<dbReference type="PANTHER" id="PTHR31339">
    <property type="entry name" value="PECTIN LYASE-RELATED"/>
    <property type="match status" value="1"/>
</dbReference>
<keyword evidence="7" id="KW-0732">Signal</keyword>
<proteinExistence type="inferred from homology"/>
<feature type="non-terminal residue" evidence="9">
    <location>
        <position position="1"/>
    </location>
</feature>
<dbReference type="InterPro" id="IPR011050">
    <property type="entry name" value="Pectin_lyase_fold/virulence"/>
</dbReference>
<dbReference type="Pfam" id="PF12708">
    <property type="entry name" value="Pect-lyase_RHGA_epim"/>
    <property type="match status" value="1"/>
</dbReference>
<comment type="subcellular location">
    <subcellularLocation>
        <location evidence="1">Secreted</location>
        <location evidence="1">Cell wall</location>
    </subcellularLocation>
</comment>
<name>A0AAW0KQW6_QUESU</name>
<dbReference type="SUPFAM" id="SSF51126">
    <property type="entry name" value="Pectin lyase-like"/>
    <property type="match status" value="2"/>
</dbReference>
<dbReference type="AlphaFoldDB" id="A0AAW0KQW6"/>
<sequence>LNFTKMLRFLVLLCIFSTVLPLWNLEKCVAAEDLITCSGIVPMRHRNDKISITDFGGVGDGKTSNTKAFREAIYRIQHLRRRGGTLLYVPPGVYLTETFNLTSHMTLYLARGAVIKASQDTQNWPLIAPLPSYGRGRELPGGRYMSFIHGYGLRDVVITGENGTIDGQGDVWWNMWRQRTLQFTRPNLIEFMNSREIIISNVIFRNSPFWNIHPVYCSNVVIRYVTILAPADSPNTDGIDPDSSSNVCIEDSYIATGDDLVAVKSGWDEYGIAYGRPSSGITIRRITGSSPFSGIAIGSETSGGVENVLAEHISLFKTGVGIHVKTNIGRGGLIRNITVSDVYIENARKGIKIAGDVGGHPDERYDPNALPVVKDVTIKNVRGVKVLQAGLIKGLKNSPFTGICLSDINLHGDTQEKRSPPPWSCSDVSGAAHQPSFSEFYIVLNFLPCLMLQDTQNWPLIAPLPSYGRGRELPGGRYMSFIHGYGLRDVVITGENGTIDGQGDVWWNMWRQRTLQFTRPNLIEFMNSREIIISNVIFRNSPFWNIHPVYCSNVVIRYVTILAPADSPNTDGIDPDSSSNVCIEDSYIATGDDLVAVKSGWDEYGIAYGRPSSGITIRRITGSSPFSGIAIGSETSGGVENVLAEHISLFKTGVGIHVKTNIGRGGLIRNITVSDVYIENARKGIKIAGDVGGHPDERYDPNALPVVKDVTIKNVRGVKVLQAGLIKGLKNSPFTGICLSDINLHGDTQEKRSPPPWSCSDVSGAAHQVSPWPCSELSQSIPSNSCSSHF</sequence>
<evidence type="ECO:0000313" key="10">
    <source>
        <dbReference type="Proteomes" id="UP000237347"/>
    </source>
</evidence>
<evidence type="ECO:0000256" key="6">
    <source>
        <dbReference type="RuleBase" id="RU361169"/>
    </source>
</evidence>
<organism evidence="9 10">
    <name type="scientific">Quercus suber</name>
    <name type="common">Cork oak</name>
    <dbReference type="NCBI Taxonomy" id="58331"/>
    <lineage>
        <taxon>Eukaryota</taxon>
        <taxon>Viridiplantae</taxon>
        <taxon>Streptophyta</taxon>
        <taxon>Embryophyta</taxon>
        <taxon>Tracheophyta</taxon>
        <taxon>Spermatophyta</taxon>
        <taxon>Magnoliopsida</taxon>
        <taxon>eudicotyledons</taxon>
        <taxon>Gunneridae</taxon>
        <taxon>Pentapetalae</taxon>
        <taxon>rosids</taxon>
        <taxon>fabids</taxon>
        <taxon>Fagales</taxon>
        <taxon>Fagaceae</taxon>
        <taxon>Quercus</taxon>
    </lineage>
</organism>
<dbReference type="Proteomes" id="UP000237347">
    <property type="component" value="Unassembled WGS sequence"/>
</dbReference>
<dbReference type="InterPro" id="IPR012334">
    <property type="entry name" value="Pectin_lyas_fold"/>
</dbReference>
<comment type="similarity">
    <text evidence="2 6">Belongs to the glycosyl hydrolase 28 family.</text>
</comment>
<gene>
    <name evidence="9" type="ORF">CFP56_016742</name>
</gene>
<dbReference type="InterPro" id="IPR051801">
    <property type="entry name" value="GH28_Enzymes"/>
</dbReference>
<reference evidence="9 10" key="1">
    <citation type="journal article" date="2018" name="Sci. Data">
        <title>The draft genome sequence of cork oak.</title>
        <authorList>
            <person name="Ramos A.M."/>
            <person name="Usie A."/>
            <person name="Barbosa P."/>
            <person name="Barros P.M."/>
            <person name="Capote T."/>
            <person name="Chaves I."/>
            <person name="Simoes F."/>
            <person name="Abreu I."/>
            <person name="Carrasquinho I."/>
            <person name="Faro C."/>
            <person name="Guimaraes J.B."/>
            <person name="Mendonca D."/>
            <person name="Nobrega F."/>
            <person name="Rodrigues L."/>
            <person name="Saibo N.J.M."/>
            <person name="Varela M.C."/>
            <person name="Egas C."/>
            <person name="Matos J."/>
            <person name="Miguel C.M."/>
            <person name="Oliveira M.M."/>
            <person name="Ricardo C.P."/>
            <person name="Goncalves S."/>
        </authorList>
    </citation>
    <scope>NUCLEOTIDE SEQUENCE [LARGE SCALE GENOMIC DNA]</scope>
    <source>
        <strain evidence="10">cv. HL8</strain>
    </source>
</reference>
<keyword evidence="4 6" id="KW-0378">Hydrolase</keyword>
<dbReference type="GO" id="GO:0004650">
    <property type="term" value="F:polygalacturonase activity"/>
    <property type="evidence" value="ECO:0007669"/>
    <property type="project" value="InterPro"/>
</dbReference>
<dbReference type="Pfam" id="PF00295">
    <property type="entry name" value="Glyco_hydro_28"/>
    <property type="match status" value="2"/>
</dbReference>
<dbReference type="PANTHER" id="PTHR31339:SF3">
    <property type="entry name" value="PECTIN LYASE-LIKE SUPERFAMILY PROTEIN"/>
    <property type="match status" value="1"/>
</dbReference>
<evidence type="ECO:0000256" key="5">
    <source>
        <dbReference type="ARBA" id="ARBA00023295"/>
    </source>
</evidence>
<dbReference type="InterPro" id="IPR000743">
    <property type="entry name" value="Glyco_hydro_28"/>
</dbReference>
<keyword evidence="3" id="KW-0134">Cell wall</keyword>
<dbReference type="EMBL" id="PKMF04000263">
    <property type="protein sequence ID" value="KAK7840351.1"/>
    <property type="molecule type" value="Genomic_DNA"/>
</dbReference>
<evidence type="ECO:0000256" key="1">
    <source>
        <dbReference type="ARBA" id="ARBA00004191"/>
    </source>
</evidence>
<evidence type="ECO:0000256" key="4">
    <source>
        <dbReference type="ARBA" id="ARBA00022801"/>
    </source>
</evidence>
<evidence type="ECO:0000256" key="3">
    <source>
        <dbReference type="ARBA" id="ARBA00022512"/>
    </source>
</evidence>